<dbReference type="PANTHER" id="PTHR22953:SF153">
    <property type="entry name" value="PURPLE ACID PHOSPHATASE"/>
    <property type="match status" value="1"/>
</dbReference>
<dbReference type="Gene3D" id="3.60.21.10">
    <property type="match status" value="1"/>
</dbReference>
<evidence type="ECO:0000256" key="1">
    <source>
        <dbReference type="ARBA" id="ARBA00022729"/>
    </source>
</evidence>
<feature type="domain" description="Purple acid phosphatase N-terminal" evidence="5">
    <location>
        <begin position="46"/>
        <end position="139"/>
    </location>
</feature>
<sequence>MNSLSTTRGRGRGLRIVAGIVGAGLVAGVLGTSLLTTEARAAAGEPTDLVLGVGSDETQRKLAWYTSLDTTQVAQLAPAAQVVNGVFPSGATTVPATGGPTTSGEYNRFATLSGLQPNTSYAYRVGSETAWSAIHTFRTQAFTGDLDLLFYGDPQIGSSGNVTSDAAGWSSTLDVSLAAYPDAEMIFSGGDQVETATSETQYNAFLTPDALRRVPFVATNGNHDVGSKAYSQHFNVPNLDPTAGPGTSTTSGGDYWFTYKDVLFVNLNSNSLDLTSHERFLRDVLAAQGASTAWTVVAFHHSIYSAGPHSTDTSIVTRRNTWASLFSELGVDLVVQGHDHSYARSYLMRNGAKADASEPAGASSVTAGPGGVLYLTANSASGSKYYALKSTKPGYASVMNQENVRNYTAVEFTGTQVSVKTLRSQAFGANPVNSVVDQVVLTREGTTPPPAGQTFTTVGTPTVSGTPRVGHTLTADPGTWNPAPAFTYQWLSNGSPVSGATGRTWTLPRNQRGDQVSVRVTGTLTGYTTTDATSSSVTITR</sequence>
<accession>A0ABN2N2W8</accession>
<evidence type="ECO:0000259" key="4">
    <source>
        <dbReference type="Pfam" id="PF00149"/>
    </source>
</evidence>
<keyword evidence="7" id="KW-1185">Reference proteome</keyword>
<dbReference type="SUPFAM" id="SSF49363">
    <property type="entry name" value="Purple acid phosphatase, N-terminal domain"/>
    <property type="match status" value="1"/>
</dbReference>
<feature type="region of interest" description="Disordered" evidence="2">
    <location>
        <begin position="445"/>
        <end position="465"/>
    </location>
</feature>
<comment type="caution">
    <text evidence="6">The sequence shown here is derived from an EMBL/GenBank/DDBJ whole genome shotgun (WGS) entry which is preliminary data.</text>
</comment>
<dbReference type="InterPro" id="IPR039331">
    <property type="entry name" value="PAPs-like"/>
</dbReference>
<evidence type="ECO:0000259" key="5">
    <source>
        <dbReference type="Pfam" id="PF16656"/>
    </source>
</evidence>
<dbReference type="Pfam" id="PF00149">
    <property type="entry name" value="Metallophos"/>
    <property type="match status" value="1"/>
</dbReference>
<dbReference type="InterPro" id="IPR008963">
    <property type="entry name" value="Purple_acid_Pase-like_N"/>
</dbReference>
<evidence type="ECO:0000256" key="2">
    <source>
        <dbReference type="SAM" id="MobiDB-lite"/>
    </source>
</evidence>
<dbReference type="Gene3D" id="2.60.40.2700">
    <property type="match status" value="1"/>
</dbReference>
<keyword evidence="3" id="KW-0472">Membrane</keyword>
<dbReference type="RefSeq" id="WP_344098922.1">
    <property type="nucleotide sequence ID" value="NZ_BAAANL010000001.1"/>
</dbReference>
<evidence type="ECO:0000256" key="3">
    <source>
        <dbReference type="SAM" id="Phobius"/>
    </source>
</evidence>
<name>A0ABN2N2W8_9MICO</name>
<evidence type="ECO:0000313" key="7">
    <source>
        <dbReference type="Proteomes" id="UP001501094"/>
    </source>
</evidence>
<reference evidence="6 7" key="1">
    <citation type="journal article" date="2019" name="Int. J. Syst. Evol. Microbiol.">
        <title>The Global Catalogue of Microorganisms (GCM) 10K type strain sequencing project: providing services to taxonomists for standard genome sequencing and annotation.</title>
        <authorList>
            <consortium name="The Broad Institute Genomics Platform"/>
            <consortium name="The Broad Institute Genome Sequencing Center for Infectious Disease"/>
            <person name="Wu L."/>
            <person name="Ma J."/>
        </authorList>
    </citation>
    <scope>NUCLEOTIDE SEQUENCE [LARGE SCALE GENOMIC DNA]</scope>
    <source>
        <strain evidence="6 7">JCM 14326</strain>
    </source>
</reference>
<proteinExistence type="predicted"/>
<dbReference type="InterPro" id="IPR004843">
    <property type="entry name" value="Calcineurin-like_PHP"/>
</dbReference>
<evidence type="ECO:0008006" key="8">
    <source>
        <dbReference type="Google" id="ProtNLM"/>
    </source>
</evidence>
<dbReference type="PANTHER" id="PTHR22953">
    <property type="entry name" value="ACID PHOSPHATASE RELATED"/>
    <property type="match status" value="1"/>
</dbReference>
<gene>
    <name evidence="6" type="ORF">GCM10009751_03240</name>
</gene>
<dbReference type="Pfam" id="PF16656">
    <property type="entry name" value="Pur_ac_phosph_N"/>
    <property type="match status" value="1"/>
</dbReference>
<dbReference type="SUPFAM" id="SSF56300">
    <property type="entry name" value="Metallo-dependent phosphatases"/>
    <property type="match status" value="1"/>
</dbReference>
<feature type="transmembrane region" description="Helical" evidence="3">
    <location>
        <begin position="12"/>
        <end position="35"/>
    </location>
</feature>
<keyword evidence="1" id="KW-0732">Signal</keyword>
<dbReference type="InterPro" id="IPR029052">
    <property type="entry name" value="Metallo-depent_PP-like"/>
</dbReference>
<organism evidence="6 7">
    <name type="scientific">Myceligenerans crystallogenes</name>
    <dbReference type="NCBI Taxonomy" id="316335"/>
    <lineage>
        <taxon>Bacteria</taxon>
        <taxon>Bacillati</taxon>
        <taxon>Actinomycetota</taxon>
        <taxon>Actinomycetes</taxon>
        <taxon>Micrococcales</taxon>
        <taxon>Promicromonosporaceae</taxon>
        <taxon>Myceligenerans</taxon>
    </lineage>
</organism>
<evidence type="ECO:0000313" key="6">
    <source>
        <dbReference type="EMBL" id="GAA1850279.1"/>
    </source>
</evidence>
<feature type="compositionally biased region" description="Low complexity" evidence="2">
    <location>
        <begin position="454"/>
        <end position="465"/>
    </location>
</feature>
<keyword evidence="3" id="KW-1133">Transmembrane helix</keyword>
<protein>
    <recommendedName>
        <fullName evidence="8">Calcineurin-like phosphoesterase</fullName>
    </recommendedName>
</protein>
<dbReference type="Gene3D" id="2.60.40.380">
    <property type="entry name" value="Purple acid phosphatase-like, N-terminal"/>
    <property type="match status" value="1"/>
</dbReference>
<keyword evidence="3" id="KW-0812">Transmembrane</keyword>
<dbReference type="Proteomes" id="UP001501094">
    <property type="component" value="Unassembled WGS sequence"/>
</dbReference>
<dbReference type="InterPro" id="IPR015914">
    <property type="entry name" value="PAPs_N"/>
</dbReference>
<dbReference type="EMBL" id="BAAANL010000001">
    <property type="protein sequence ID" value="GAA1850279.1"/>
    <property type="molecule type" value="Genomic_DNA"/>
</dbReference>
<feature type="domain" description="Calcineurin-like phosphoesterase" evidence="4">
    <location>
        <begin position="181"/>
        <end position="342"/>
    </location>
</feature>